<comment type="pathway">
    <text evidence="9">Protein modification; lipoprotein biosynthesis (signal peptide cleavage).</text>
</comment>
<sequence>MIPLIVFTILSLDQLTKFVVNKNLGLNHSLAVISGIFSITLVHNRGAAFGIFKNQFWLFIFISVVAVIMIYSILKDNRQNNSYAFSLSLILAGALGNLIDRISLGYVVDFLDFHIWPVFNFADSAITIGAVFLGWSILKAK</sequence>
<comment type="caution">
    <text evidence="12">The sequence shown here is derived from an EMBL/GenBank/DDBJ whole genome shotgun (WGS) entry which is preliminary data.</text>
</comment>
<keyword evidence="5 9" id="KW-0064">Aspartyl protease</keyword>
<dbReference type="HAMAP" id="MF_00161">
    <property type="entry name" value="LspA"/>
    <property type="match status" value="1"/>
</dbReference>
<dbReference type="Proteomes" id="UP000231292">
    <property type="component" value="Unassembled WGS sequence"/>
</dbReference>
<dbReference type="PROSITE" id="PS00855">
    <property type="entry name" value="SPASE_II"/>
    <property type="match status" value="1"/>
</dbReference>
<evidence type="ECO:0000256" key="5">
    <source>
        <dbReference type="ARBA" id="ARBA00022750"/>
    </source>
</evidence>
<dbReference type="EC" id="3.4.23.36" evidence="9"/>
<reference evidence="12 13" key="1">
    <citation type="submission" date="2017-09" db="EMBL/GenBank/DDBJ databases">
        <title>Depth-based differentiation of microbial function through sediment-hosted aquifers and enrichment of novel symbionts in the deep terrestrial subsurface.</title>
        <authorList>
            <person name="Probst A.J."/>
            <person name="Ladd B."/>
            <person name="Jarett J.K."/>
            <person name="Geller-Mcgrath D.E."/>
            <person name="Sieber C.M."/>
            <person name="Emerson J.B."/>
            <person name="Anantharaman K."/>
            <person name="Thomas B.C."/>
            <person name="Malmstrom R."/>
            <person name="Stieglmeier M."/>
            <person name="Klingl A."/>
            <person name="Woyke T."/>
            <person name="Ryan C.M."/>
            <person name="Banfield J.F."/>
        </authorList>
    </citation>
    <scope>NUCLEOTIDE SEQUENCE [LARGE SCALE GENOMIC DNA]</scope>
    <source>
        <strain evidence="12">CG23_combo_of_CG06-09_8_20_14_all_41_10</strain>
    </source>
</reference>
<evidence type="ECO:0000313" key="13">
    <source>
        <dbReference type="Proteomes" id="UP000231292"/>
    </source>
</evidence>
<protein>
    <recommendedName>
        <fullName evidence="9">Lipoprotein signal peptidase</fullName>
        <ecNumber evidence="9">3.4.23.36</ecNumber>
    </recommendedName>
    <alternativeName>
        <fullName evidence="9">Prolipoprotein signal peptidase</fullName>
    </alternativeName>
    <alternativeName>
        <fullName evidence="9">Signal peptidase II</fullName>
        <shortName evidence="9">SPase II</shortName>
    </alternativeName>
</protein>
<feature type="transmembrane region" description="Helical" evidence="9">
    <location>
        <begin position="81"/>
        <end position="99"/>
    </location>
</feature>
<dbReference type="PRINTS" id="PR00781">
    <property type="entry name" value="LIPOSIGPTASE"/>
</dbReference>
<dbReference type="InterPro" id="IPR001872">
    <property type="entry name" value="Peptidase_A8"/>
</dbReference>
<proteinExistence type="inferred from homology"/>
<evidence type="ECO:0000256" key="1">
    <source>
        <dbReference type="ARBA" id="ARBA00006139"/>
    </source>
</evidence>
<evidence type="ECO:0000256" key="11">
    <source>
        <dbReference type="RuleBase" id="RU004181"/>
    </source>
</evidence>
<dbReference type="GO" id="GO:0004190">
    <property type="term" value="F:aspartic-type endopeptidase activity"/>
    <property type="evidence" value="ECO:0007669"/>
    <property type="project" value="UniProtKB-UniRule"/>
</dbReference>
<feature type="transmembrane region" description="Helical" evidence="9">
    <location>
        <begin position="24"/>
        <end position="43"/>
    </location>
</feature>
<dbReference type="Pfam" id="PF01252">
    <property type="entry name" value="Peptidase_A8"/>
    <property type="match status" value="1"/>
</dbReference>
<dbReference type="UniPathway" id="UPA00665"/>
<feature type="active site" evidence="9">
    <location>
        <position position="109"/>
    </location>
</feature>
<organism evidence="12 13">
    <name type="scientific">Candidatus Sherwoodlollariibacterium unditelluris</name>
    <dbReference type="NCBI Taxonomy" id="1974757"/>
    <lineage>
        <taxon>Bacteria</taxon>
        <taxon>Pseudomonadati</taxon>
        <taxon>Candidatus Omnitrophota</taxon>
        <taxon>Candidatus Sherwoodlollariibacterium</taxon>
    </lineage>
</organism>
<dbReference type="NCBIfam" id="TIGR00077">
    <property type="entry name" value="lspA"/>
    <property type="match status" value="1"/>
</dbReference>
<evidence type="ECO:0000256" key="8">
    <source>
        <dbReference type="ARBA" id="ARBA00023136"/>
    </source>
</evidence>
<feature type="active site" evidence="9">
    <location>
        <position position="123"/>
    </location>
</feature>
<dbReference type="EMBL" id="PCRK01000067">
    <property type="protein sequence ID" value="PIP19419.1"/>
    <property type="molecule type" value="Genomic_DNA"/>
</dbReference>
<comment type="function">
    <text evidence="9 10">This protein specifically catalyzes the removal of signal peptides from prolipoproteins.</text>
</comment>
<dbReference type="PANTHER" id="PTHR33695">
    <property type="entry name" value="LIPOPROTEIN SIGNAL PEPTIDASE"/>
    <property type="match status" value="1"/>
</dbReference>
<dbReference type="AlphaFoldDB" id="A0A2G9YJJ9"/>
<dbReference type="GO" id="GO:0006508">
    <property type="term" value="P:proteolysis"/>
    <property type="evidence" value="ECO:0007669"/>
    <property type="project" value="UniProtKB-KW"/>
</dbReference>
<gene>
    <name evidence="9 12" type="primary">lspA</name>
    <name evidence="12" type="ORF">COX41_03020</name>
</gene>
<comment type="catalytic activity">
    <reaction evidence="9 10">
        <text>Release of signal peptides from bacterial membrane prolipoproteins. Hydrolyzes -Xaa-Yaa-Zaa-|-(S,diacylglyceryl)Cys-, in which Xaa is hydrophobic (preferably Leu), and Yaa (Ala or Ser) and Zaa (Gly or Ala) have small, neutral side chains.</text>
        <dbReference type="EC" id="3.4.23.36"/>
    </reaction>
</comment>
<evidence type="ECO:0000256" key="9">
    <source>
        <dbReference type="HAMAP-Rule" id="MF_00161"/>
    </source>
</evidence>
<keyword evidence="2 9" id="KW-1003">Cell membrane</keyword>
<evidence type="ECO:0000313" key="12">
    <source>
        <dbReference type="EMBL" id="PIP19419.1"/>
    </source>
</evidence>
<evidence type="ECO:0000256" key="2">
    <source>
        <dbReference type="ARBA" id="ARBA00022475"/>
    </source>
</evidence>
<name>A0A2G9YJJ9_9BACT</name>
<dbReference type="PANTHER" id="PTHR33695:SF1">
    <property type="entry name" value="LIPOPROTEIN SIGNAL PEPTIDASE"/>
    <property type="match status" value="1"/>
</dbReference>
<keyword evidence="8 9" id="KW-0472">Membrane</keyword>
<keyword evidence="7 9" id="KW-1133">Transmembrane helix</keyword>
<comment type="similarity">
    <text evidence="1 9 11">Belongs to the peptidase A8 family.</text>
</comment>
<feature type="transmembrane region" description="Helical" evidence="9">
    <location>
        <begin position="119"/>
        <end position="138"/>
    </location>
</feature>
<evidence type="ECO:0000256" key="7">
    <source>
        <dbReference type="ARBA" id="ARBA00022989"/>
    </source>
</evidence>
<keyword evidence="3 9" id="KW-0645">Protease</keyword>
<keyword evidence="6 9" id="KW-0378">Hydrolase</keyword>
<evidence type="ECO:0000256" key="4">
    <source>
        <dbReference type="ARBA" id="ARBA00022692"/>
    </source>
</evidence>
<feature type="transmembrane region" description="Helical" evidence="9">
    <location>
        <begin position="55"/>
        <end position="74"/>
    </location>
</feature>
<accession>A0A2G9YJJ9</accession>
<evidence type="ECO:0000256" key="6">
    <source>
        <dbReference type="ARBA" id="ARBA00022801"/>
    </source>
</evidence>
<keyword evidence="4 9" id="KW-0812">Transmembrane</keyword>
<dbReference type="GO" id="GO:0005886">
    <property type="term" value="C:plasma membrane"/>
    <property type="evidence" value="ECO:0007669"/>
    <property type="project" value="UniProtKB-SubCell"/>
</dbReference>
<evidence type="ECO:0000256" key="3">
    <source>
        <dbReference type="ARBA" id="ARBA00022670"/>
    </source>
</evidence>
<evidence type="ECO:0000256" key="10">
    <source>
        <dbReference type="RuleBase" id="RU000594"/>
    </source>
</evidence>
<comment type="subcellular location">
    <subcellularLocation>
        <location evidence="9">Cell membrane</location>
        <topology evidence="9">Multi-pass membrane protein</topology>
    </subcellularLocation>
</comment>